<accession>A0A9P0G3T8</accession>
<dbReference type="Gene3D" id="2.60.40.2840">
    <property type="match status" value="1"/>
</dbReference>
<dbReference type="Pfam" id="PF17751">
    <property type="entry name" value="SKICH"/>
    <property type="match status" value="1"/>
</dbReference>
<organism evidence="5 6">
    <name type="scientific">Bemisia tabaci</name>
    <name type="common">Sweetpotato whitefly</name>
    <name type="synonym">Aleurodes tabaci</name>
    <dbReference type="NCBI Taxonomy" id="7038"/>
    <lineage>
        <taxon>Eukaryota</taxon>
        <taxon>Metazoa</taxon>
        <taxon>Ecdysozoa</taxon>
        <taxon>Arthropoda</taxon>
        <taxon>Hexapoda</taxon>
        <taxon>Insecta</taxon>
        <taxon>Pterygota</taxon>
        <taxon>Neoptera</taxon>
        <taxon>Paraneoptera</taxon>
        <taxon>Hemiptera</taxon>
        <taxon>Sternorrhyncha</taxon>
        <taxon>Aleyrodoidea</taxon>
        <taxon>Aleyrodidae</taxon>
        <taxon>Aleyrodinae</taxon>
        <taxon>Bemisia</taxon>
    </lineage>
</organism>
<evidence type="ECO:0000256" key="3">
    <source>
        <dbReference type="SAM" id="MobiDB-lite"/>
    </source>
</evidence>
<feature type="compositionally biased region" description="Polar residues" evidence="3">
    <location>
        <begin position="227"/>
        <end position="241"/>
    </location>
</feature>
<evidence type="ECO:0000259" key="4">
    <source>
        <dbReference type="Pfam" id="PF17751"/>
    </source>
</evidence>
<name>A0A9P0G3T8_BEMTA</name>
<evidence type="ECO:0000256" key="1">
    <source>
        <dbReference type="ARBA" id="ARBA00023054"/>
    </source>
</evidence>
<feature type="region of interest" description="Disordered" evidence="3">
    <location>
        <begin position="224"/>
        <end position="263"/>
    </location>
</feature>
<dbReference type="InterPro" id="IPR013320">
    <property type="entry name" value="ConA-like_dom_sf"/>
</dbReference>
<dbReference type="SUPFAM" id="SSF49899">
    <property type="entry name" value="Concanavalin A-like lectins/glucanases"/>
    <property type="match status" value="1"/>
</dbReference>
<dbReference type="InterPro" id="IPR051002">
    <property type="entry name" value="UBA_autophagy_assoc_protein"/>
</dbReference>
<dbReference type="InterPro" id="IPR041611">
    <property type="entry name" value="SKICH"/>
</dbReference>
<keyword evidence="6" id="KW-1185">Reference proteome</keyword>
<feature type="coiled-coil region" evidence="2">
    <location>
        <begin position="139"/>
        <end position="166"/>
    </location>
</feature>
<feature type="coiled-coil region" evidence="2">
    <location>
        <begin position="535"/>
        <end position="591"/>
    </location>
</feature>
<feature type="domain" description="SKICH" evidence="4">
    <location>
        <begin position="22"/>
        <end position="113"/>
    </location>
</feature>
<evidence type="ECO:0000256" key="2">
    <source>
        <dbReference type="SAM" id="Coils"/>
    </source>
</evidence>
<dbReference type="Gene3D" id="2.60.120.200">
    <property type="match status" value="1"/>
</dbReference>
<dbReference type="PANTHER" id="PTHR31915:SF6">
    <property type="entry name" value="SKICH DOMAIN-CONTAINING PROTEIN"/>
    <property type="match status" value="1"/>
</dbReference>
<gene>
    <name evidence="5" type="ORF">BEMITA_LOCUS3202</name>
</gene>
<protein>
    <recommendedName>
        <fullName evidence="4">SKICH domain-containing protein</fullName>
    </recommendedName>
</protein>
<feature type="compositionally biased region" description="Low complexity" evidence="3">
    <location>
        <begin position="420"/>
        <end position="435"/>
    </location>
</feature>
<sequence length="850" mass="95759">MDEGAASLSSSLFSSAQFNQAVFHNLVDCYPGGSNLECTYSLHGEIQHSEKDQVGVFQVGWQSISDAHLLKPAPKPSEPIWFNGHLLPKDGKMYQLCYVTEQGMIAGASVPFFFQSPDDSEWVAVENSDDDFVTVERNFSAMQTNNARLTLENQQLKDELIRTRNKLTRLVHLGQLNDKAPELTEKQVANFQLMCDLQKHTRPGKVISTPLENEQPKDDILEAEGASSVSNEAVKANPSSQEDSRRTLDETTKDSQNNQAALNSLPLTDKANWFCNGGEHHVGLSCNLSWLKNFMVEEYNIPEEEVSVMIDSFCQEFERLRRKLNSKEQKPLEKDEKEDTNVTEQAIWPLNTRNFPSSSTYLSLIRNFMVEEYGMPEQDVLPMINSFYREIETLRRKFNSKEQAPLEKEGTNEESHAEEATMAEASGSSSTSTSTDDVQEVSETIKQPTTSGSEVKCDAQGFKCGDDNSNPSPPMGESSNTAPRTVRRPWLHIARKYNGPRPFVFGRTSMEQMMDGWHPNPILAGRRRLMQTEKIQALEAEIAGLQSYIQELESTKQPSSAERGDHLDDIVLVLSDELAKVELENKKLKETVDRFMAGSTERLEAHSTEQRGTSVADDMEQRGSVTNRESLVNKATQSEEEGVPETFKHAAQNYVGNCNLGWRNRSLIGCLNDVRTPLHAVLSQPVVPGTRFEFQVRTLPHCKNFTIKLGYDQSRFPLQATISTDMIDLSCQGSSLYGEKHDLPQDLRPDTCYALIFVVNSDSIEITIQSHSGATLYWNEYRPSVPVTEIQYVHVDGNVVVCDATLKEADNACCLEMRERLRRAFVEYVDLSYRYSLLKSKLESAQKKDL</sequence>
<feature type="compositionally biased region" description="Basic and acidic residues" evidence="3">
    <location>
        <begin position="404"/>
        <end position="419"/>
    </location>
</feature>
<feature type="compositionally biased region" description="Polar residues" evidence="3">
    <location>
        <begin position="623"/>
        <end position="636"/>
    </location>
</feature>
<evidence type="ECO:0000313" key="6">
    <source>
        <dbReference type="Proteomes" id="UP001152759"/>
    </source>
</evidence>
<feature type="region of interest" description="Disordered" evidence="3">
    <location>
        <begin position="599"/>
        <end position="644"/>
    </location>
</feature>
<feature type="compositionally biased region" description="Polar residues" evidence="3">
    <location>
        <begin position="441"/>
        <end position="453"/>
    </location>
</feature>
<feature type="compositionally biased region" description="Polar residues" evidence="3">
    <location>
        <begin position="254"/>
        <end position="263"/>
    </location>
</feature>
<evidence type="ECO:0000313" key="5">
    <source>
        <dbReference type="EMBL" id="CAH0763165.1"/>
    </source>
</evidence>
<dbReference type="EMBL" id="OU963871">
    <property type="protein sequence ID" value="CAH0763165.1"/>
    <property type="molecule type" value="Genomic_DNA"/>
</dbReference>
<proteinExistence type="predicted"/>
<dbReference type="PANTHER" id="PTHR31915">
    <property type="entry name" value="SKICH DOMAIN-CONTAINING PROTEIN"/>
    <property type="match status" value="1"/>
</dbReference>
<reference evidence="5" key="1">
    <citation type="submission" date="2021-12" db="EMBL/GenBank/DDBJ databases">
        <authorList>
            <person name="King R."/>
        </authorList>
    </citation>
    <scope>NUCLEOTIDE SEQUENCE</scope>
</reference>
<keyword evidence="1 2" id="KW-0175">Coiled coil</keyword>
<dbReference type="AlphaFoldDB" id="A0A9P0G3T8"/>
<feature type="region of interest" description="Disordered" evidence="3">
    <location>
        <begin position="399"/>
        <end position="485"/>
    </location>
</feature>
<feature type="compositionally biased region" description="Basic and acidic residues" evidence="3">
    <location>
        <begin position="242"/>
        <end position="253"/>
    </location>
</feature>
<dbReference type="Proteomes" id="UP001152759">
    <property type="component" value="Chromosome 10"/>
</dbReference>